<accession>A0A6B2JQC6</accession>
<dbReference type="GO" id="GO:0046872">
    <property type="term" value="F:metal ion binding"/>
    <property type="evidence" value="ECO:0007669"/>
    <property type="project" value="InterPro"/>
</dbReference>
<protein>
    <submittedName>
        <fullName evidence="4">Acetate--CoA ligase family protein</fullName>
    </submittedName>
</protein>
<dbReference type="EMBL" id="JAAGAB010000001">
    <property type="protein sequence ID" value="NDV00230.1"/>
    <property type="molecule type" value="Genomic_DNA"/>
</dbReference>
<evidence type="ECO:0000313" key="4">
    <source>
        <dbReference type="EMBL" id="NDV00230.1"/>
    </source>
</evidence>
<keyword evidence="2" id="KW-0067">ATP-binding</keyword>
<dbReference type="Gene3D" id="3.30.470.20">
    <property type="entry name" value="ATP-grasp fold, B domain"/>
    <property type="match status" value="1"/>
</dbReference>
<dbReference type="FunFam" id="3.40.50.261:FF:000021">
    <property type="entry name" value="Acetyl-CoA synthetase, putative"/>
    <property type="match status" value="1"/>
</dbReference>
<dbReference type="Gene3D" id="3.40.50.720">
    <property type="entry name" value="NAD(P)-binding Rossmann-like Domain"/>
    <property type="match status" value="1"/>
</dbReference>
<keyword evidence="2" id="KW-0547">Nucleotide-binding</keyword>
<dbReference type="SUPFAM" id="SSF56059">
    <property type="entry name" value="Glutathione synthetase ATP-binding domain-like"/>
    <property type="match status" value="1"/>
</dbReference>
<dbReference type="Pfam" id="PF13607">
    <property type="entry name" value="Succ_CoA_lig"/>
    <property type="match status" value="1"/>
</dbReference>
<gene>
    <name evidence="4" type="ORF">GZA08_04510</name>
</gene>
<dbReference type="InterPro" id="IPR036291">
    <property type="entry name" value="NAD(P)-bd_dom_sf"/>
</dbReference>
<sequence>MSLDRLLRPRSVAVIGGGVWCASVVRECRKIGFAGELWPVHPSKAEISGVPAYPSVDALPDAPDAAFIGVNREATIPVLRALATRGAGGAVCFASGFQEAEAEIAGGASLQAELVQAAGDMAILGPNCYGFLNALDGAALWPDQHGLVRTERGVAIITQSSNIALNITMQRRGLPLAYVVTVGNQAKTDMAEVGAALLQDPRVTALGLHVEGFGDPARMEALAATARRLNKPIVALKVGASEQARTATVSHTASLAGSDAGARALMARLGIGRASSLPALLETLKLLHAAGPLPHTGIASLSCSGGEASLMADSALGTGVTFPPLTELQRTALRSALGPKVALANPLDYHTYIWGNAAAMAGTFTAMMTPDLALGCVVLDFPRPDRCGPAPDWQSAIDGAEAAARAHGVPMALIASLPENMPEEIADDCMARGITPFFGIAEALESIALAARLHPAPGAPILASGPLTGDPVTLPEAEAKAALAAHGLAVPRSARASSPDEAARRAEEWPAPLVLKGEGAAHKSEAGLVRLNLAPGEIRTAAEAMAAPGYLIEEQITGAVAELLVGVTRDPAHGFVLTLGAGGTLTELLSDTASILVPATEADISAALDTLRIAPLLSGYRGAPAADRPAMLQAILAIQSYVVDNAATLAEVEVNPLICTPTRAVAADALIRKVGP</sequence>
<organism evidence="4 5">
    <name type="scientific">Pseudoroseicyclus tamaricis</name>
    <dbReference type="NCBI Taxonomy" id="2705421"/>
    <lineage>
        <taxon>Bacteria</taxon>
        <taxon>Pseudomonadati</taxon>
        <taxon>Pseudomonadota</taxon>
        <taxon>Alphaproteobacteria</taxon>
        <taxon>Rhodobacterales</taxon>
        <taxon>Paracoccaceae</taxon>
        <taxon>Pseudoroseicyclus</taxon>
    </lineage>
</organism>
<evidence type="ECO:0000256" key="2">
    <source>
        <dbReference type="PROSITE-ProRule" id="PRU00409"/>
    </source>
</evidence>
<dbReference type="PANTHER" id="PTHR42793:SF4">
    <property type="entry name" value="BLL6376 PROTEIN"/>
    <property type="match status" value="1"/>
</dbReference>
<dbReference type="SUPFAM" id="SSF51735">
    <property type="entry name" value="NAD(P)-binding Rossmann-fold domains"/>
    <property type="match status" value="1"/>
</dbReference>
<dbReference type="GO" id="GO:0006099">
    <property type="term" value="P:tricarboxylic acid cycle"/>
    <property type="evidence" value="ECO:0007669"/>
    <property type="project" value="UniProtKB-KW"/>
</dbReference>
<comment type="caution">
    <text evidence="4">The sequence shown here is derived from an EMBL/GenBank/DDBJ whole genome shotgun (WGS) entry which is preliminary data.</text>
</comment>
<dbReference type="InterPro" id="IPR032875">
    <property type="entry name" value="Succ_CoA_lig_flav_dom"/>
</dbReference>
<proteinExistence type="predicted"/>
<keyword evidence="5" id="KW-1185">Reference proteome</keyword>
<dbReference type="AlphaFoldDB" id="A0A6B2JQC6"/>
<keyword evidence="4" id="KW-0436">Ligase</keyword>
<dbReference type="GO" id="GO:0016874">
    <property type="term" value="F:ligase activity"/>
    <property type="evidence" value="ECO:0007669"/>
    <property type="project" value="UniProtKB-KW"/>
</dbReference>
<feature type="domain" description="ATP-grasp" evidence="3">
    <location>
        <begin position="480"/>
        <end position="675"/>
    </location>
</feature>
<dbReference type="RefSeq" id="WP_163890377.1">
    <property type="nucleotide sequence ID" value="NZ_JAAFYS010000001.1"/>
</dbReference>
<dbReference type="SUPFAM" id="SSF52210">
    <property type="entry name" value="Succinyl-CoA synthetase domains"/>
    <property type="match status" value="2"/>
</dbReference>
<name>A0A6B2JQC6_9RHOB</name>
<evidence type="ECO:0000313" key="5">
    <source>
        <dbReference type="Proteomes" id="UP000474757"/>
    </source>
</evidence>
<keyword evidence="1" id="KW-0816">Tricarboxylic acid cycle</keyword>
<dbReference type="GO" id="GO:0005524">
    <property type="term" value="F:ATP binding"/>
    <property type="evidence" value="ECO:0007669"/>
    <property type="project" value="UniProtKB-UniRule"/>
</dbReference>
<reference evidence="4 5" key="1">
    <citation type="submission" date="2020-02" db="EMBL/GenBank/DDBJ databases">
        <title>Pseudoroseicyclus tamarix, sp. nov., isolated from offshore sediment of a Tamarix chinensis forest.</title>
        <authorList>
            <person name="Gai Y."/>
        </authorList>
    </citation>
    <scope>NUCLEOTIDE SEQUENCE [LARGE SCALE GENOMIC DNA]</scope>
    <source>
        <strain evidence="4 5">CLL3-39</strain>
    </source>
</reference>
<dbReference type="Gene3D" id="3.30.1490.20">
    <property type="entry name" value="ATP-grasp fold, A domain"/>
    <property type="match status" value="1"/>
</dbReference>
<dbReference type="Pfam" id="PF13549">
    <property type="entry name" value="ATP-grasp_5"/>
    <property type="match status" value="1"/>
</dbReference>
<dbReference type="InterPro" id="IPR011761">
    <property type="entry name" value="ATP-grasp"/>
</dbReference>
<dbReference type="InterPro" id="IPR013815">
    <property type="entry name" value="ATP_grasp_subdomain_1"/>
</dbReference>
<dbReference type="InterPro" id="IPR003781">
    <property type="entry name" value="CoA-bd"/>
</dbReference>
<dbReference type="InterPro" id="IPR016102">
    <property type="entry name" value="Succinyl-CoA_synth-like"/>
</dbReference>
<evidence type="ECO:0000259" key="3">
    <source>
        <dbReference type="PROSITE" id="PS50975"/>
    </source>
</evidence>
<dbReference type="SMART" id="SM00881">
    <property type="entry name" value="CoA_binding"/>
    <property type="match status" value="1"/>
</dbReference>
<dbReference type="Gene3D" id="3.40.50.261">
    <property type="entry name" value="Succinyl-CoA synthetase domains"/>
    <property type="match status" value="2"/>
</dbReference>
<dbReference type="PANTHER" id="PTHR42793">
    <property type="entry name" value="COA BINDING DOMAIN CONTAINING PROTEIN"/>
    <property type="match status" value="1"/>
</dbReference>
<dbReference type="PROSITE" id="PS50975">
    <property type="entry name" value="ATP_GRASP"/>
    <property type="match status" value="1"/>
</dbReference>
<evidence type="ECO:0000256" key="1">
    <source>
        <dbReference type="ARBA" id="ARBA00022532"/>
    </source>
</evidence>
<dbReference type="Pfam" id="PF13380">
    <property type="entry name" value="CoA_binding_2"/>
    <property type="match status" value="1"/>
</dbReference>
<dbReference type="Proteomes" id="UP000474757">
    <property type="component" value="Unassembled WGS sequence"/>
</dbReference>